<dbReference type="GO" id="GO:0030170">
    <property type="term" value="F:pyridoxal phosphate binding"/>
    <property type="evidence" value="ECO:0007669"/>
    <property type="project" value="InterPro"/>
</dbReference>
<dbReference type="Gene3D" id="3.40.50.2000">
    <property type="entry name" value="Glycogen Phosphorylase B"/>
    <property type="match status" value="2"/>
</dbReference>
<evidence type="ECO:0000256" key="1">
    <source>
        <dbReference type="ARBA" id="ARBA00001275"/>
    </source>
</evidence>
<sequence length="818" mass="93996">MKKLDCSPLENTAEALETAICHHVRYQLASRMKNLSRGDLYQALSLAVRDRLVERMLDTEDRNQEKQAKRLYYLSMEFLMGQFLENNLYNLDILEPTRAALSNLGVDLREICDYEPDAALGNGGLGRLAACFLDSLASLNLPGYGYGINYEFGLFKQEIHNHCQEERPDHWMEEGTPWEIERRSEACIIPVYGRVEHAADRNGDYNPMWVNWRVLIGVPHDIPIVGYGGQTVNFLRLFSARSSHEFDMKIFNQGDYIRAVEQKISSETITKVLYPSDSIEAGKELRLLQEYFLVACALRDIVNNHLRQHSSLIHLHEKAAIQLNDTHPALAVAELMRLLVDEQQIPWDKAWEITTRTLAYTNHTLMPEALEKWPVSLMAKVLPRHLQLIQEIERRFLTQIHLQWPENPLKWQKVSLFEGEGDYRQVRMAHLAILGSHSVNGVSALHTELIKSQLVPEFYELWPEKFNNKTNGVTPRRWLLKANPLLSTLITEKIGKGWIQNLDQLRQLEPYAADNGFQEEFMRIKRANKSRLARVIEDTTHYLVDPDSLFDIQIKRMHEYKRQLLCLMHVIHEYLTITEEGKDLTVPRTYIFAGKAAPGYWAAKQIIRLINQVAEVVNTDKRVGDQLKLVFIPDYRVSLAEKIIPAADLSEQISTAGKEASGTGNMKFALNGALTIGTLDGANIEIGEEVGEDNIFIFGLKAEEIQALRDQNSYDPWSWYQKPEVQRVVDTFNSTRFCAEEPGLFEWLFESLVTQDTYFHLADFPSYIAAQEKVGQNYLQRSDWAQKAILNVARVGKFSSDRTISEYAKEVWNIQPTV</sequence>
<evidence type="ECO:0000256" key="12">
    <source>
        <dbReference type="PIRSR" id="PIRSR000460-1"/>
    </source>
</evidence>
<evidence type="ECO:0000256" key="9">
    <source>
        <dbReference type="ARBA" id="ARBA00022898"/>
    </source>
</evidence>
<dbReference type="GO" id="GO:0008184">
    <property type="term" value="F:glycogen phosphorylase activity"/>
    <property type="evidence" value="ECO:0007669"/>
    <property type="project" value="InterPro"/>
</dbReference>
<comment type="caution">
    <text evidence="14">The sequence shown here is derived from an EMBL/GenBank/DDBJ whole genome shotgun (WGS) entry which is preliminary data.</text>
</comment>
<dbReference type="FunFam" id="3.40.50.2000:FF:000003">
    <property type="entry name" value="Alpha-1,4 glucan phosphorylase"/>
    <property type="match status" value="1"/>
</dbReference>
<evidence type="ECO:0000256" key="6">
    <source>
        <dbReference type="ARBA" id="ARBA00022533"/>
    </source>
</evidence>
<dbReference type="InterPro" id="IPR000811">
    <property type="entry name" value="Glyco_trans_35"/>
</dbReference>
<accession>A0A2M7G216</accession>
<dbReference type="GO" id="GO:0005737">
    <property type="term" value="C:cytoplasm"/>
    <property type="evidence" value="ECO:0007669"/>
    <property type="project" value="UniProtKB-SubCell"/>
</dbReference>
<name>A0A2M7G216_9BACT</name>
<evidence type="ECO:0000313" key="15">
    <source>
        <dbReference type="Proteomes" id="UP000231019"/>
    </source>
</evidence>
<proteinExistence type="inferred from homology"/>
<dbReference type="GO" id="GO:0005980">
    <property type="term" value="P:glycogen catabolic process"/>
    <property type="evidence" value="ECO:0007669"/>
    <property type="project" value="TreeGrafter"/>
</dbReference>
<dbReference type="Proteomes" id="UP000231019">
    <property type="component" value="Unassembled WGS sequence"/>
</dbReference>
<dbReference type="SUPFAM" id="SSF53756">
    <property type="entry name" value="UDP-Glycosyltransferase/glycogen phosphorylase"/>
    <property type="match status" value="1"/>
</dbReference>
<keyword evidence="5" id="KW-0963">Cytoplasm</keyword>
<dbReference type="PANTHER" id="PTHR11468:SF3">
    <property type="entry name" value="GLYCOGEN PHOSPHORYLASE, LIVER FORM"/>
    <property type="match status" value="1"/>
</dbReference>
<evidence type="ECO:0000256" key="5">
    <source>
        <dbReference type="ARBA" id="ARBA00022490"/>
    </source>
</evidence>
<dbReference type="Pfam" id="PF00343">
    <property type="entry name" value="Phosphorylase"/>
    <property type="match status" value="1"/>
</dbReference>
<evidence type="ECO:0000256" key="10">
    <source>
        <dbReference type="ARBA" id="ARBA00023277"/>
    </source>
</evidence>
<dbReference type="FunFam" id="3.40.50.2000:FF:000153">
    <property type="entry name" value="Alpha-1,4 glucan phosphorylase"/>
    <property type="match status" value="1"/>
</dbReference>
<keyword evidence="8 13" id="KW-0808">Transferase</keyword>
<keyword evidence="9 12" id="KW-0663">Pyridoxal phosphate</keyword>
<keyword evidence="6" id="KW-0021">Allosteric enzyme</keyword>
<comment type="cofactor">
    <cofactor evidence="2 13">
        <name>pyridoxal 5'-phosphate</name>
        <dbReference type="ChEBI" id="CHEBI:597326"/>
    </cofactor>
</comment>
<evidence type="ECO:0000256" key="13">
    <source>
        <dbReference type="RuleBase" id="RU000587"/>
    </source>
</evidence>
<comment type="similarity">
    <text evidence="4 13">Belongs to the glycogen phosphorylase family.</text>
</comment>
<dbReference type="NCBIfam" id="TIGR02093">
    <property type="entry name" value="P_ylase"/>
    <property type="match status" value="1"/>
</dbReference>
<evidence type="ECO:0000256" key="8">
    <source>
        <dbReference type="ARBA" id="ARBA00022679"/>
    </source>
</evidence>
<evidence type="ECO:0000313" key="14">
    <source>
        <dbReference type="EMBL" id="PIW15806.1"/>
    </source>
</evidence>
<dbReference type="EMBL" id="PFFQ01000044">
    <property type="protein sequence ID" value="PIW15806.1"/>
    <property type="molecule type" value="Genomic_DNA"/>
</dbReference>
<dbReference type="AlphaFoldDB" id="A0A2M7G216"/>
<protein>
    <recommendedName>
        <fullName evidence="13">Alpha-1,4 glucan phosphorylase</fullName>
        <ecNumber evidence="13">2.4.1.1</ecNumber>
    </recommendedName>
</protein>
<dbReference type="PANTHER" id="PTHR11468">
    <property type="entry name" value="GLYCOGEN PHOSPHORYLASE"/>
    <property type="match status" value="1"/>
</dbReference>
<evidence type="ECO:0000256" key="4">
    <source>
        <dbReference type="ARBA" id="ARBA00006047"/>
    </source>
</evidence>
<dbReference type="EC" id="2.4.1.1" evidence="13"/>
<dbReference type="PROSITE" id="PS00102">
    <property type="entry name" value="PHOSPHORYLASE"/>
    <property type="match status" value="1"/>
</dbReference>
<keyword evidence="10 13" id="KW-0119">Carbohydrate metabolism</keyword>
<comment type="function">
    <text evidence="11">Phosphorylase is an important allosteric enzyme in carbohydrate metabolism. Enzymes from different sources differ in their regulatory mechanisms and in their natural substrates. However, all known phosphorylases share catalytic and structural properties.</text>
</comment>
<dbReference type="PIRSF" id="PIRSF000460">
    <property type="entry name" value="Pprylas_GlgP"/>
    <property type="match status" value="1"/>
</dbReference>
<keyword evidence="7 13" id="KW-0328">Glycosyltransferase</keyword>
<gene>
    <name evidence="14" type="ORF">COW36_15785</name>
</gene>
<evidence type="ECO:0000256" key="2">
    <source>
        <dbReference type="ARBA" id="ARBA00001933"/>
    </source>
</evidence>
<comment type="subcellular location">
    <subcellularLocation>
        <location evidence="3">Cytoplasm</location>
    </subcellularLocation>
</comment>
<evidence type="ECO:0000256" key="11">
    <source>
        <dbReference type="ARBA" id="ARBA00025174"/>
    </source>
</evidence>
<comment type="function">
    <text evidence="13">Allosteric enzyme that catalyzes the rate-limiting step in glycogen catabolism, the phosphorolytic cleavage of glycogen to produce glucose-1-phosphate, and plays a central role in maintaining cellular and organismal glucose homeostasis.</text>
</comment>
<reference evidence="14 15" key="1">
    <citation type="submission" date="2017-09" db="EMBL/GenBank/DDBJ databases">
        <title>Depth-based differentiation of microbial function through sediment-hosted aquifers and enrichment of novel symbionts in the deep terrestrial subsurface.</title>
        <authorList>
            <person name="Probst A.J."/>
            <person name="Ladd B."/>
            <person name="Jarett J.K."/>
            <person name="Geller-Mcgrath D.E."/>
            <person name="Sieber C.M."/>
            <person name="Emerson J.B."/>
            <person name="Anantharaman K."/>
            <person name="Thomas B.C."/>
            <person name="Malmstrom R."/>
            <person name="Stieglmeier M."/>
            <person name="Klingl A."/>
            <person name="Woyke T."/>
            <person name="Ryan C.M."/>
            <person name="Banfield J.F."/>
        </authorList>
    </citation>
    <scope>NUCLEOTIDE SEQUENCE [LARGE SCALE GENOMIC DNA]</scope>
    <source>
        <strain evidence="14">CG17_big_fil_post_rev_8_21_14_2_50_48_46</strain>
    </source>
</reference>
<dbReference type="InterPro" id="IPR011833">
    <property type="entry name" value="Glycg_phsphrylas"/>
</dbReference>
<dbReference type="CDD" id="cd04300">
    <property type="entry name" value="GT35_Glycogen_Phosphorylase"/>
    <property type="match status" value="1"/>
</dbReference>
<feature type="modified residue" description="N6-(pyridoxal phosphate)lysine" evidence="12">
    <location>
        <position position="667"/>
    </location>
</feature>
<organism evidence="14 15">
    <name type="scientific">bacterium (Candidatus Blackallbacteria) CG17_big_fil_post_rev_8_21_14_2_50_48_46</name>
    <dbReference type="NCBI Taxonomy" id="2014261"/>
    <lineage>
        <taxon>Bacteria</taxon>
        <taxon>Candidatus Blackallbacteria</taxon>
    </lineage>
</organism>
<dbReference type="InterPro" id="IPR035090">
    <property type="entry name" value="Pyridoxal_P_attach_site"/>
</dbReference>
<evidence type="ECO:0000256" key="3">
    <source>
        <dbReference type="ARBA" id="ARBA00004496"/>
    </source>
</evidence>
<comment type="catalytic activity">
    <reaction evidence="1 13">
        <text>[(1-&gt;4)-alpha-D-glucosyl](n) + phosphate = [(1-&gt;4)-alpha-D-glucosyl](n-1) + alpha-D-glucose 1-phosphate</text>
        <dbReference type="Rhea" id="RHEA:41732"/>
        <dbReference type="Rhea" id="RHEA-COMP:9584"/>
        <dbReference type="Rhea" id="RHEA-COMP:9586"/>
        <dbReference type="ChEBI" id="CHEBI:15444"/>
        <dbReference type="ChEBI" id="CHEBI:43474"/>
        <dbReference type="ChEBI" id="CHEBI:58601"/>
        <dbReference type="EC" id="2.4.1.1"/>
    </reaction>
</comment>
<evidence type="ECO:0000256" key="7">
    <source>
        <dbReference type="ARBA" id="ARBA00022676"/>
    </source>
</evidence>